<sequence length="588" mass="70986">MKDASKLLSTKRQKFSRTIINEKFYLQISNELENELVNNENENSNHPEFFEYPFQIEVLEKEDGRVKFRSLEQLVKLIKYFRLESNVSQDLIRNYLGLKEMKPVNFVKHDNLFKSLDLIILYTTKLVDKFFSNYYADDYKEILLKEYKFNKIKRYFHKSIFQIQFLPCDFYEVEQNLIQSKTDLITDKQKQDFQIWKQFLKVKGTRDINVFLEKFNLKEETYTEAAQIQEFINKTTNNYYIDNNKTCPKPLKGKPQRIIVEMRDIDGKMRLATKDSYYKHLNYLFKNSYSNNNLNNMIIQCYKNKIITLQPLLCFYIDIKDLCQNISYKLIKDLKLYKIEQYLQNRKVYHFDIKNNKKVPLNVNKGIFIGEVFTPYVVNKVCNQLKQIIYNSFVKTLKKQKILLHNLEIYKFQDDYLIKVFDSEQALYTSKKFVNYLQKFEDPSLSEQILQDIKFELSKVGFEYNEQKVRVIYQRQNIRKLWSLNGEGKLTDCDNFQMFKQNMLQHDEIQENVTEYKEFINGLIKKYTENQDFLSSYSELELFAIQKMIQRTLKFFDEEDILNLIKSNILSRLNLKKQQANYISYNQY</sequence>
<evidence type="ECO:0000313" key="2">
    <source>
        <dbReference type="Proteomes" id="UP000009168"/>
    </source>
</evidence>
<organism evidence="1 2">
    <name type="scientific">Tetrahymena thermophila (strain SB210)</name>
    <dbReference type="NCBI Taxonomy" id="312017"/>
    <lineage>
        <taxon>Eukaryota</taxon>
        <taxon>Sar</taxon>
        <taxon>Alveolata</taxon>
        <taxon>Ciliophora</taxon>
        <taxon>Intramacronucleata</taxon>
        <taxon>Oligohymenophorea</taxon>
        <taxon>Hymenostomatida</taxon>
        <taxon>Tetrahymenina</taxon>
        <taxon>Tetrahymenidae</taxon>
        <taxon>Tetrahymena</taxon>
    </lineage>
</organism>
<name>W7XGQ3_TETTS</name>
<evidence type="ECO:0000313" key="1">
    <source>
        <dbReference type="EMBL" id="EWS72139.1"/>
    </source>
</evidence>
<dbReference type="Proteomes" id="UP000009168">
    <property type="component" value="Unassembled WGS sequence"/>
</dbReference>
<dbReference type="EMBL" id="GG662485">
    <property type="protein sequence ID" value="EWS72139.1"/>
    <property type="molecule type" value="Genomic_DNA"/>
</dbReference>
<dbReference type="RefSeq" id="XP_012655332.1">
    <property type="nucleotide sequence ID" value="XM_012799878.1"/>
</dbReference>
<accession>W7XGQ3</accession>
<dbReference type="AlphaFoldDB" id="W7XGQ3"/>
<reference evidence="2" key="1">
    <citation type="journal article" date="2006" name="PLoS Biol.">
        <title>Macronuclear genome sequence of the ciliate Tetrahymena thermophila, a model eukaryote.</title>
        <authorList>
            <person name="Eisen J.A."/>
            <person name="Coyne R.S."/>
            <person name="Wu M."/>
            <person name="Wu D."/>
            <person name="Thiagarajan M."/>
            <person name="Wortman J.R."/>
            <person name="Badger J.H."/>
            <person name="Ren Q."/>
            <person name="Amedeo P."/>
            <person name="Jones K.M."/>
            <person name="Tallon L.J."/>
            <person name="Delcher A.L."/>
            <person name="Salzberg S.L."/>
            <person name="Silva J.C."/>
            <person name="Haas B.J."/>
            <person name="Majoros W.H."/>
            <person name="Farzad M."/>
            <person name="Carlton J.M."/>
            <person name="Smith R.K. Jr."/>
            <person name="Garg J."/>
            <person name="Pearlman R.E."/>
            <person name="Karrer K.M."/>
            <person name="Sun L."/>
            <person name="Manning G."/>
            <person name="Elde N.C."/>
            <person name="Turkewitz A.P."/>
            <person name="Asai D.J."/>
            <person name="Wilkes D.E."/>
            <person name="Wang Y."/>
            <person name="Cai H."/>
            <person name="Collins K."/>
            <person name="Stewart B.A."/>
            <person name="Lee S.R."/>
            <person name="Wilamowska K."/>
            <person name="Weinberg Z."/>
            <person name="Ruzzo W.L."/>
            <person name="Wloga D."/>
            <person name="Gaertig J."/>
            <person name="Frankel J."/>
            <person name="Tsao C.-C."/>
            <person name="Gorovsky M.A."/>
            <person name="Keeling P.J."/>
            <person name="Waller R.F."/>
            <person name="Patron N.J."/>
            <person name="Cherry J.M."/>
            <person name="Stover N.A."/>
            <person name="Krieger C.J."/>
            <person name="del Toro C."/>
            <person name="Ryder H.F."/>
            <person name="Williamson S.C."/>
            <person name="Barbeau R.A."/>
            <person name="Hamilton E.P."/>
            <person name="Orias E."/>
        </authorList>
    </citation>
    <scope>NUCLEOTIDE SEQUENCE [LARGE SCALE GENOMIC DNA]</scope>
    <source>
        <strain evidence="2">SB210</strain>
    </source>
</reference>
<protein>
    <submittedName>
        <fullName evidence="1">Uncharacterized protein</fullName>
    </submittedName>
</protein>
<dbReference type="GeneID" id="24440454"/>
<dbReference type="KEGG" id="tet:TTHERM_000732769"/>
<keyword evidence="2" id="KW-1185">Reference proteome</keyword>
<proteinExistence type="predicted"/>
<gene>
    <name evidence="1" type="ORF">TTHERM_000732769</name>
</gene>
<dbReference type="InParanoid" id="W7XGQ3"/>